<dbReference type="OMA" id="YGGSQKH"/>
<dbReference type="FunFam" id="3.20.20.140:FF:000138">
    <property type="entry name" value="YALI0E14817p"/>
    <property type="match status" value="1"/>
</dbReference>
<dbReference type="VEuPathDB" id="FungiDB:YALI0_E14817g"/>
<dbReference type="SUPFAM" id="SSF51556">
    <property type="entry name" value="Metallo-dependent hydrolases"/>
    <property type="match status" value="1"/>
</dbReference>
<gene>
    <name evidence="6" type="ORF">B0I71DRAFT_126892</name>
    <name evidence="5" type="ORF">YALI1_E17811g</name>
</gene>
<comment type="similarity">
    <text evidence="1">Belongs to the metallo-dependent hydrolases superfamily. TatD-type hydrolase family.</text>
</comment>
<sequence length="351" mass="39657">MSLRLLRLSRVSNVVRRSYTTSRNHPMFIDIAVNLSDPQFQGIYHGKQGHESDFNAVLERAKEQKLTKILVTGTDLSETKESVKICNDFHCDYLELYCTGGIHPCSALAEYNAQTGGKQKATEAEGDYDINAIGSRIQDLLEVARSNPKTLLALGEFGLDYDRLHFSPEKIQKLFFEQQLKLFAESGLDLPLFLHSRAAHKDFCDMLYPYLKAGKFPRGGVVHSFTGTLDELQDHVKMGLYIGINGCSLKTKENLDVAKEIPLELLLLETDAPWCEIRPSHESHKLLQGHKLPYESKKKEKFVENSMIKGRCEPANIVLVAKVMAELKGVPLEELTKVVYENSLKFLNLEK</sequence>
<dbReference type="Gene3D" id="3.20.20.140">
    <property type="entry name" value="Metal-dependent hydrolases"/>
    <property type="match status" value="1"/>
</dbReference>
<reference evidence="5 7" key="1">
    <citation type="journal article" date="2016" name="PLoS ONE">
        <title>Sequence Assembly of Yarrowia lipolytica Strain W29/CLIB89 Shows Transposable Element Diversity.</title>
        <authorList>
            <person name="Magnan C."/>
            <person name="Yu J."/>
            <person name="Chang I."/>
            <person name="Jahn E."/>
            <person name="Kanomata Y."/>
            <person name="Wu J."/>
            <person name="Zeller M."/>
            <person name="Oakes M."/>
            <person name="Baldi P."/>
            <person name="Sandmeyer S."/>
        </authorList>
    </citation>
    <scope>NUCLEOTIDE SEQUENCE [LARGE SCALE GENOMIC DNA]</scope>
    <source>
        <strain evidence="5">CLIB89</strain>
        <strain evidence="7">CLIB89(W29)</strain>
    </source>
</reference>
<dbReference type="GeneID" id="2911533"/>
<dbReference type="Pfam" id="PF01026">
    <property type="entry name" value="TatD_DNase"/>
    <property type="match status" value="1"/>
</dbReference>
<dbReference type="PANTHER" id="PTHR10060:SF15">
    <property type="entry name" value="DEOXYRIBONUCLEASE TATDN1"/>
    <property type="match status" value="1"/>
</dbReference>
<dbReference type="PROSITE" id="PS01091">
    <property type="entry name" value="TATD_3"/>
    <property type="match status" value="1"/>
</dbReference>
<protein>
    <submittedName>
        <fullName evidence="5">Uncharacterized protein</fullName>
    </submittedName>
</protein>
<dbReference type="EMBL" id="CP017557">
    <property type="protein sequence ID" value="AOW05428.1"/>
    <property type="molecule type" value="Genomic_DNA"/>
</dbReference>
<evidence type="ECO:0000313" key="6">
    <source>
        <dbReference type="EMBL" id="RDW28711.1"/>
    </source>
</evidence>
<dbReference type="InterPro" id="IPR050891">
    <property type="entry name" value="TatD-type_Hydrolase"/>
</dbReference>
<evidence type="ECO:0000313" key="7">
    <source>
        <dbReference type="Proteomes" id="UP000182444"/>
    </source>
</evidence>
<dbReference type="GO" id="GO:0046872">
    <property type="term" value="F:metal ion binding"/>
    <property type="evidence" value="ECO:0007669"/>
    <property type="project" value="UniProtKB-KW"/>
</dbReference>
<name>A0A1D8NIG1_YARLL</name>
<evidence type="ECO:0000256" key="3">
    <source>
        <dbReference type="ARBA" id="ARBA00022723"/>
    </source>
</evidence>
<dbReference type="InterPro" id="IPR032466">
    <property type="entry name" value="Metal_Hydrolase"/>
</dbReference>
<keyword evidence="2" id="KW-0540">Nuclease</keyword>
<dbReference type="VEuPathDB" id="FungiDB:YALI1_E17811g"/>
<organism evidence="5 7">
    <name type="scientific">Yarrowia lipolytica</name>
    <name type="common">Candida lipolytica</name>
    <dbReference type="NCBI Taxonomy" id="4952"/>
    <lineage>
        <taxon>Eukaryota</taxon>
        <taxon>Fungi</taxon>
        <taxon>Dikarya</taxon>
        <taxon>Ascomycota</taxon>
        <taxon>Saccharomycotina</taxon>
        <taxon>Dipodascomycetes</taxon>
        <taxon>Dipodascales</taxon>
        <taxon>Dipodascales incertae sedis</taxon>
        <taxon>Yarrowia</taxon>
    </lineage>
</organism>
<keyword evidence="3" id="KW-0479">Metal-binding</keyword>
<reference evidence="6 8" key="2">
    <citation type="submission" date="2018-07" db="EMBL/GenBank/DDBJ databases">
        <title>Draft Genome Assemblies for Five Robust Yarrowia lipolytica Strains Exhibiting High Lipid Production and Pentose Sugar Utilization and Sugar Alcohol Secretion from Undetoxified Lignocellulosic Biomass Hydrolysates.</title>
        <authorList>
            <consortium name="DOE Joint Genome Institute"/>
            <person name="Walker C."/>
            <person name="Ryu S."/>
            <person name="Na H."/>
            <person name="Zane M."/>
            <person name="LaButti K."/>
            <person name="Lipzen A."/>
            <person name="Haridas S."/>
            <person name="Barry K."/>
            <person name="Grigoriev I.V."/>
            <person name="Quarterman J."/>
            <person name="Slininger P."/>
            <person name="Dien B."/>
            <person name="Trinh C.T."/>
        </authorList>
    </citation>
    <scope>NUCLEOTIDE SEQUENCE [LARGE SCALE GENOMIC DNA]</scope>
    <source>
        <strain evidence="6 8">YB392</strain>
    </source>
</reference>
<dbReference type="InterPro" id="IPR001130">
    <property type="entry name" value="TatD-like"/>
</dbReference>
<dbReference type="Proteomes" id="UP000256601">
    <property type="component" value="Unassembled WGS sequence"/>
</dbReference>
<dbReference type="GO" id="GO:0005829">
    <property type="term" value="C:cytosol"/>
    <property type="evidence" value="ECO:0007669"/>
    <property type="project" value="TreeGrafter"/>
</dbReference>
<proteinExistence type="inferred from homology"/>
<dbReference type="KEGG" id="yli:2911533"/>
<evidence type="ECO:0000313" key="5">
    <source>
        <dbReference type="EMBL" id="AOW05428.1"/>
    </source>
</evidence>
<dbReference type="InterPro" id="IPR018228">
    <property type="entry name" value="DNase_TatD-rel_CS"/>
</dbReference>
<keyword evidence="4" id="KW-0378">Hydrolase</keyword>
<dbReference type="eggNOG" id="KOG3020">
    <property type="taxonomic scope" value="Eukaryota"/>
</dbReference>
<accession>A0A1D8NIG1</accession>
<evidence type="ECO:0000256" key="2">
    <source>
        <dbReference type="ARBA" id="ARBA00022722"/>
    </source>
</evidence>
<dbReference type="PANTHER" id="PTHR10060">
    <property type="entry name" value="TATD FAMILY DEOXYRIBONUCLEASE"/>
    <property type="match status" value="1"/>
</dbReference>
<dbReference type="GO" id="GO:0008296">
    <property type="term" value="F:3'-5'-DNA exonuclease activity"/>
    <property type="evidence" value="ECO:0007669"/>
    <property type="project" value="TreeGrafter"/>
</dbReference>
<dbReference type="CDD" id="cd01310">
    <property type="entry name" value="TatD_DNAse"/>
    <property type="match status" value="1"/>
</dbReference>
<evidence type="ECO:0000313" key="8">
    <source>
        <dbReference type="Proteomes" id="UP000256601"/>
    </source>
</evidence>
<dbReference type="Proteomes" id="UP000182444">
    <property type="component" value="Chromosome 1E"/>
</dbReference>
<evidence type="ECO:0000256" key="1">
    <source>
        <dbReference type="ARBA" id="ARBA00009275"/>
    </source>
</evidence>
<dbReference type="EMBL" id="KZ858950">
    <property type="protein sequence ID" value="RDW28711.1"/>
    <property type="molecule type" value="Genomic_DNA"/>
</dbReference>
<dbReference type="AlphaFoldDB" id="A0A1D8NIG1"/>
<evidence type="ECO:0000256" key="4">
    <source>
        <dbReference type="ARBA" id="ARBA00022801"/>
    </source>
</evidence>